<dbReference type="Proteomes" id="UP000596742">
    <property type="component" value="Unassembled WGS sequence"/>
</dbReference>
<keyword evidence="3" id="KW-1185">Reference proteome</keyword>
<organism evidence="2 3">
    <name type="scientific">Mytilus galloprovincialis</name>
    <name type="common">Mediterranean mussel</name>
    <dbReference type="NCBI Taxonomy" id="29158"/>
    <lineage>
        <taxon>Eukaryota</taxon>
        <taxon>Metazoa</taxon>
        <taxon>Spiralia</taxon>
        <taxon>Lophotrochozoa</taxon>
        <taxon>Mollusca</taxon>
        <taxon>Bivalvia</taxon>
        <taxon>Autobranchia</taxon>
        <taxon>Pteriomorphia</taxon>
        <taxon>Mytilida</taxon>
        <taxon>Mytiloidea</taxon>
        <taxon>Mytilidae</taxon>
        <taxon>Mytilinae</taxon>
        <taxon>Mytilus</taxon>
    </lineage>
</organism>
<dbReference type="AlphaFoldDB" id="A0A8B6H0E4"/>
<evidence type="ECO:0000313" key="2">
    <source>
        <dbReference type="EMBL" id="VDI71806.1"/>
    </source>
</evidence>
<evidence type="ECO:0000313" key="3">
    <source>
        <dbReference type="Proteomes" id="UP000596742"/>
    </source>
</evidence>
<accession>A0A8B6H0E4</accession>
<dbReference type="EMBL" id="UYJE01009270">
    <property type="protein sequence ID" value="VDI71806.1"/>
    <property type="molecule type" value="Genomic_DNA"/>
</dbReference>
<comment type="caution">
    <text evidence="2">The sequence shown here is derived from an EMBL/GenBank/DDBJ whole genome shotgun (WGS) entry which is preliminary data.</text>
</comment>
<sequence length="111" mass="11425">MNLFVSIIGNSNFACTRVYGGYCSHSKTCSDLGGRVEKLPVNCGCGACCKCTDACAEGSLCISEGETCNGTRDTNGCCGNRVCCTPISTTPNTTLSTTSGTTPPNTTPECK</sequence>
<name>A0A8B6H0E4_MYTGA</name>
<proteinExistence type="predicted"/>
<reference evidence="2" key="1">
    <citation type="submission" date="2018-11" db="EMBL/GenBank/DDBJ databases">
        <authorList>
            <person name="Alioto T."/>
            <person name="Alioto T."/>
        </authorList>
    </citation>
    <scope>NUCLEOTIDE SEQUENCE</scope>
</reference>
<feature type="region of interest" description="Disordered" evidence="1">
    <location>
        <begin position="90"/>
        <end position="111"/>
    </location>
</feature>
<gene>
    <name evidence="2" type="ORF">MGAL_10B017469</name>
</gene>
<protein>
    <submittedName>
        <fullName evidence="2">Uncharacterized protein</fullName>
    </submittedName>
</protein>
<evidence type="ECO:0000256" key="1">
    <source>
        <dbReference type="SAM" id="MobiDB-lite"/>
    </source>
</evidence>
<dbReference type="OrthoDB" id="6194219at2759"/>